<sequence>MKQFFIVFLVFALLTGCKKENNDPVDDSLAVPELSPKPGYVPFNTLVRVSSDVVGGKTEYSVNGTDWMAGDSLLLTQSANLRIRTRVNGKVSRSVDAQYQLTFNKVLIIGNSITRHPPAPQLEWYGDWGMAASAADKDYVSLLKKELLKRNPKTEFLATNKGSTFETTFWTMDTRQFFKDEKAFGADLIIMRIGDNVGETFVKKLNFEPEFDTLMTYLTENFKGKVVCTGAFFDHPEASAAIERVSIKRGFGYTYLYSINNRGNTAYGLFKDAGVASHPSDAGMEAISKKILEFL</sequence>
<proteinExistence type="predicted"/>
<dbReference type="PROSITE" id="PS51257">
    <property type="entry name" value="PROKAR_LIPOPROTEIN"/>
    <property type="match status" value="1"/>
</dbReference>
<organism evidence="1 2">
    <name type="scientific">Siphonobacter aquaeclarae</name>
    <dbReference type="NCBI Taxonomy" id="563176"/>
    <lineage>
        <taxon>Bacteria</taxon>
        <taxon>Pseudomonadati</taxon>
        <taxon>Bacteroidota</taxon>
        <taxon>Cytophagia</taxon>
        <taxon>Cytophagales</taxon>
        <taxon>Cytophagaceae</taxon>
        <taxon>Siphonobacter</taxon>
    </lineage>
</organism>
<dbReference type="CDD" id="cd00229">
    <property type="entry name" value="SGNH_hydrolase"/>
    <property type="match status" value="1"/>
</dbReference>
<dbReference type="SUPFAM" id="SSF52266">
    <property type="entry name" value="SGNH hydrolase"/>
    <property type="match status" value="1"/>
</dbReference>
<accession>A0A1G9IFJ3</accession>
<keyword evidence="2" id="KW-1185">Reference proteome</keyword>
<protein>
    <recommendedName>
        <fullName evidence="3">Lysophospholipase L1</fullName>
    </recommendedName>
</protein>
<reference evidence="1 2" key="1">
    <citation type="submission" date="2016-10" db="EMBL/GenBank/DDBJ databases">
        <authorList>
            <person name="de Groot N.N."/>
        </authorList>
    </citation>
    <scope>NUCLEOTIDE SEQUENCE [LARGE SCALE GENOMIC DNA]</scope>
    <source>
        <strain evidence="1 2">DSM 21668</strain>
    </source>
</reference>
<dbReference type="OrthoDB" id="1091634at2"/>
<dbReference type="EMBL" id="FNGS01000001">
    <property type="protein sequence ID" value="SDL24011.1"/>
    <property type="molecule type" value="Genomic_DNA"/>
</dbReference>
<dbReference type="RefSeq" id="WP_093197180.1">
    <property type="nucleotide sequence ID" value="NZ_FNGS01000001.1"/>
</dbReference>
<evidence type="ECO:0000313" key="1">
    <source>
        <dbReference type="EMBL" id="SDL24011.1"/>
    </source>
</evidence>
<dbReference type="Proteomes" id="UP000198901">
    <property type="component" value="Unassembled WGS sequence"/>
</dbReference>
<name>A0A1G9IFJ3_9BACT</name>
<dbReference type="InterPro" id="IPR036514">
    <property type="entry name" value="SGNH_hydro_sf"/>
</dbReference>
<dbReference type="GO" id="GO:0016788">
    <property type="term" value="F:hydrolase activity, acting on ester bonds"/>
    <property type="evidence" value="ECO:0007669"/>
    <property type="project" value="UniProtKB-ARBA"/>
</dbReference>
<dbReference type="AlphaFoldDB" id="A0A1G9IFJ3"/>
<evidence type="ECO:0000313" key="2">
    <source>
        <dbReference type="Proteomes" id="UP000198901"/>
    </source>
</evidence>
<dbReference type="Gene3D" id="3.40.50.1110">
    <property type="entry name" value="SGNH hydrolase"/>
    <property type="match status" value="1"/>
</dbReference>
<evidence type="ECO:0008006" key="3">
    <source>
        <dbReference type="Google" id="ProtNLM"/>
    </source>
</evidence>
<gene>
    <name evidence="1" type="ORF">SAMN04488090_0461</name>
</gene>